<evidence type="ECO:0008006" key="3">
    <source>
        <dbReference type="Google" id="ProtNLM"/>
    </source>
</evidence>
<evidence type="ECO:0000313" key="1">
    <source>
        <dbReference type="EMBL" id="TWW08387.1"/>
    </source>
</evidence>
<evidence type="ECO:0000313" key="2">
    <source>
        <dbReference type="Proteomes" id="UP000321083"/>
    </source>
</evidence>
<dbReference type="EMBL" id="SRHE01000694">
    <property type="protein sequence ID" value="TWW08387.1"/>
    <property type="molecule type" value="Genomic_DNA"/>
</dbReference>
<proteinExistence type="predicted"/>
<reference evidence="1 2" key="1">
    <citation type="submission" date="2019-08" db="EMBL/GenBank/DDBJ databases">
        <title>100 year-old enigma solved: identification of Planctomyces bekefii, the type genus and species of the phylum Planctomycetes.</title>
        <authorList>
            <person name="Svetlana D.N."/>
            <person name="Overmann J."/>
        </authorList>
    </citation>
    <scope>NUCLEOTIDE SEQUENCE [LARGE SCALE GENOMIC DNA]</scope>
    <source>
        <strain evidence="1">Phe10_nw2017</strain>
    </source>
</reference>
<protein>
    <recommendedName>
        <fullName evidence="3">Peptidase S54 rhomboid domain-containing protein</fullName>
    </recommendedName>
</protein>
<comment type="caution">
    <text evidence="1">The sequence shown here is derived from an EMBL/GenBank/DDBJ whole genome shotgun (WGS) entry which is preliminary data.</text>
</comment>
<keyword evidence="2" id="KW-1185">Reference proteome</keyword>
<dbReference type="Proteomes" id="UP000321083">
    <property type="component" value="Unassembled WGS sequence"/>
</dbReference>
<reference evidence="1 2" key="2">
    <citation type="submission" date="2019-08" db="EMBL/GenBank/DDBJ databases">
        <authorList>
            <person name="Henke P."/>
        </authorList>
    </citation>
    <scope>NUCLEOTIDE SEQUENCE [LARGE SCALE GENOMIC DNA]</scope>
    <source>
        <strain evidence="1">Phe10_nw2017</strain>
    </source>
</reference>
<name>A0A5C6M293_9PLAN</name>
<sequence length="53" mass="5613">MKNIWKNLKTTLFGTIAGVPTIIEGAQSHNLGHILAGLGALLLGLFAKDHTSE</sequence>
<organism evidence="1 2">
    <name type="scientific">Planctomyces bekefii</name>
    <dbReference type="NCBI Taxonomy" id="1653850"/>
    <lineage>
        <taxon>Bacteria</taxon>
        <taxon>Pseudomonadati</taxon>
        <taxon>Planctomycetota</taxon>
        <taxon>Planctomycetia</taxon>
        <taxon>Planctomycetales</taxon>
        <taxon>Planctomycetaceae</taxon>
        <taxon>Planctomyces</taxon>
    </lineage>
</organism>
<dbReference type="AlphaFoldDB" id="A0A5C6M293"/>
<accession>A0A5C6M293</accession>
<gene>
    <name evidence="1" type="ORF">E3A20_24850</name>
</gene>